<dbReference type="Proteomes" id="UP000308549">
    <property type="component" value="Unassembled WGS sequence"/>
</dbReference>
<dbReference type="GO" id="GO:0000981">
    <property type="term" value="F:DNA-binding transcription factor activity, RNA polymerase II-specific"/>
    <property type="evidence" value="ECO:0007669"/>
    <property type="project" value="InterPro"/>
</dbReference>
<feature type="domain" description="Zn(2)-C6 fungal-type" evidence="3">
    <location>
        <begin position="33"/>
        <end position="62"/>
    </location>
</feature>
<dbReference type="Pfam" id="PF00172">
    <property type="entry name" value="Zn_clus"/>
    <property type="match status" value="1"/>
</dbReference>
<dbReference type="InterPro" id="IPR001138">
    <property type="entry name" value="Zn2Cys6_DnaBD"/>
</dbReference>
<name>A0A4U0U9T9_9PEZI</name>
<feature type="compositionally biased region" description="Polar residues" evidence="2">
    <location>
        <begin position="182"/>
        <end position="193"/>
    </location>
</feature>
<sequence length="340" mass="37827">MSPVPLSPVKMSPPLRTASSESADAIRKRVCKACDRCRLKKSKCDGSNPCLRCKADNAICVFGERKKSHDKVYPKGYVEMLEQQQGQLVSGMQELYRRLLQVQAWPGTKLEEANGYPLTHDILAALDLLESKHDGSGEVETFEEDCSKLQSKILADGAGFVRRRGSSDSEHSQHGDHPRSLLQGTRQMPQNRPSFRDSFNFGSASAAQASQSPAHRSQRSFPPAPAQPSPLQQSSAFTGNDPQFYQSEWTIPDMSTPEMLMRSKFATQTPTLQDNMSSQMQAMYNNYGYDSPMAWDHDNGNGSSYNQQFTSSYPNMGMQDFDGPDYSGDAEFNNFVSVQT</sequence>
<dbReference type="Gene3D" id="4.10.240.10">
    <property type="entry name" value="Zn(2)-C6 fungal-type DNA-binding domain"/>
    <property type="match status" value="1"/>
</dbReference>
<dbReference type="PANTHER" id="PTHR47655:SF3">
    <property type="entry name" value="ZN(II)2CYS6 TRANSCRIPTION FACTOR (EUROFUNG)"/>
    <property type="match status" value="1"/>
</dbReference>
<keyword evidence="5" id="KW-1185">Reference proteome</keyword>
<gene>
    <name evidence="4" type="ORF">B0A50_01358</name>
</gene>
<comment type="caution">
    <text evidence="4">The sequence shown here is derived from an EMBL/GenBank/DDBJ whole genome shotgun (WGS) entry which is preliminary data.</text>
</comment>
<dbReference type="SUPFAM" id="SSF57701">
    <property type="entry name" value="Zn2/Cys6 DNA-binding domain"/>
    <property type="match status" value="1"/>
</dbReference>
<dbReference type="InterPro" id="IPR052783">
    <property type="entry name" value="Metabolic/Drug-Res_Regulator"/>
</dbReference>
<accession>A0A4U0U9T9</accession>
<evidence type="ECO:0000313" key="5">
    <source>
        <dbReference type="Proteomes" id="UP000308549"/>
    </source>
</evidence>
<keyword evidence="1" id="KW-0539">Nucleus</keyword>
<dbReference type="InterPro" id="IPR036864">
    <property type="entry name" value="Zn2-C6_fun-type_DNA-bd_sf"/>
</dbReference>
<feature type="compositionally biased region" description="Low complexity" evidence="2">
    <location>
        <begin position="203"/>
        <end position="221"/>
    </location>
</feature>
<dbReference type="EMBL" id="NAJL01000006">
    <property type="protein sequence ID" value="TKA32111.1"/>
    <property type="molecule type" value="Genomic_DNA"/>
</dbReference>
<feature type="compositionally biased region" description="Basic and acidic residues" evidence="2">
    <location>
        <begin position="165"/>
        <end position="179"/>
    </location>
</feature>
<feature type="region of interest" description="Disordered" evidence="2">
    <location>
        <begin position="162"/>
        <end position="247"/>
    </location>
</feature>
<dbReference type="PANTHER" id="PTHR47655">
    <property type="entry name" value="QUINIC ACID UTILIZATION ACTIVATOR"/>
    <property type="match status" value="1"/>
</dbReference>
<dbReference type="GO" id="GO:0008270">
    <property type="term" value="F:zinc ion binding"/>
    <property type="evidence" value="ECO:0007669"/>
    <property type="project" value="InterPro"/>
</dbReference>
<evidence type="ECO:0000256" key="2">
    <source>
        <dbReference type="SAM" id="MobiDB-lite"/>
    </source>
</evidence>
<evidence type="ECO:0000313" key="4">
    <source>
        <dbReference type="EMBL" id="TKA32111.1"/>
    </source>
</evidence>
<dbReference type="OrthoDB" id="4151048at2759"/>
<proteinExistence type="predicted"/>
<dbReference type="PROSITE" id="PS00463">
    <property type="entry name" value="ZN2_CY6_FUNGAL_1"/>
    <property type="match status" value="1"/>
</dbReference>
<dbReference type="PROSITE" id="PS50048">
    <property type="entry name" value="ZN2_CY6_FUNGAL_2"/>
    <property type="match status" value="1"/>
</dbReference>
<evidence type="ECO:0000259" key="3">
    <source>
        <dbReference type="PROSITE" id="PS50048"/>
    </source>
</evidence>
<feature type="region of interest" description="Disordered" evidence="2">
    <location>
        <begin position="1"/>
        <end position="21"/>
    </location>
</feature>
<dbReference type="AlphaFoldDB" id="A0A4U0U9T9"/>
<dbReference type="CDD" id="cd00067">
    <property type="entry name" value="GAL4"/>
    <property type="match status" value="1"/>
</dbReference>
<organism evidence="4 5">
    <name type="scientific">Salinomyces thailandicus</name>
    <dbReference type="NCBI Taxonomy" id="706561"/>
    <lineage>
        <taxon>Eukaryota</taxon>
        <taxon>Fungi</taxon>
        <taxon>Dikarya</taxon>
        <taxon>Ascomycota</taxon>
        <taxon>Pezizomycotina</taxon>
        <taxon>Dothideomycetes</taxon>
        <taxon>Dothideomycetidae</taxon>
        <taxon>Mycosphaerellales</taxon>
        <taxon>Teratosphaeriaceae</taxon>
        <taxon>Salinomyces</taxon>
    </lineage>
</organism>
<protein>
    <recommendedName>
        <fullName evidence="3">Zn(2)-C6 fungal-type domain-containing protein</fullName>
    </recommendedName>
</protein>
<reference evidence="4 5" key="1">
    <citation type="submission" date="2017-03" db="EMBL/GenBank/DDBJ databases">
        <title>Genomes of endolithic fungi from Antarctica.</title>
        <authorList>
            <person name="Coleine C."/>
            <person name="Masonjones S."/>
            <person name="Stajich J.E."/>
        </authorList>
    </citation>
    <scope>NUCLEOTIDE SEQUENCE [LARGE SCALE GENOMIC DNA]</scope>
    <source>
        <strain evidence="4 5">CCFEE 6315</strain>
    </source>
</reference>
<feature type="compositionally biased region" description="Polar residues" evidence="2">
    <location>
        <begin position="237"/>
        <end position="247"/>
    </location>
</feature>
<evidence type="ECO:0000256" key="1">
    <source>
        <dbReference type="ARBA" id="ARBA00023242"/>
    </source>
</evidence>
<dbReference type="SMART" id="SM00066">
    <property type="entry name" value="GAL4"/>
    <property type="match status" value="1"/>
</dbReference>